<evidence type="ECO:0000256" key="4">
    <source>
        <dbReference type="ARBA" id="ARBA00023157"/>
    </source>
</evidence>
<keyword evidence="6" id="KW-0732">Signal</keyword>
<dbReference type="Pfam" id="PF00089">
    <property type="entry name" value="Trypsin"/>
    <property type="match status" value="1"/>
</dbReference>
<dbReference type="GO" id="GO:0006508">
    <property type="term" value="P:proteolysis"/>
    <property type="evidence" value="ECO:0007669"/>
    <property type="project" value="UniProtKB-KW"/>
</dbReference>
<dbReference type="PROSITE" id="PS50240">
    <property type="entry name" value="TRYPSIN_DOM"/>
    <property type="match status" value="1"/>
</dbReference>
<name>A0A9R0CXR8_SPOFR</name>
<organism evidence="8 9">
    <name type="scientific">Spodoptera frugiperda</name>
    <name type="common">Fall armyworm</name>
    <dbReference type="NCBI Taxonomy" id="7108"/>
    <lineage>
        <taxon>Eukaryota</taxon>
        <taxon>Metazoa</taxon>
        <taxon>Ecdysozoa</taxon>
        <taxon>Arthropoda</taxon>
        <taxon>Hexapoda</taxon>
        <taxon>Insecta</taxon>
        <taxon>Pterygota</taxon>
        <taxon>Neoptera</taxon>
        <taxon>Endopterygota</taxon>
        <taxon>Lepidoptera</taxon>
        <taxon>Glossata</taxon>
        <taxon>Ditrysia</taxon>
        <taxon>Noctuoidea</taxon>
        <taxon>Noctuidae</taxon>
        <taxon>Amphipyrinae</taxon>
        <taxon>Spodoptera</taxon>
    </lineage>
</organism>
<evidence type="ECO:0000256" key="3">
    <source>
        <dbReference type="ARBA" id="ARBA00022825"/>
    </source>
</evidence>
<dbReference type="OrthoDB" id="7452977at2759"/>
<evidence type="ECO:0000256" key="2">
    <source>
        <dbReference type="ARBA" id="ARBA00022801"/>
    </source>
</evidence>
<dbReference type="InterPro" id="IPR033116">
    <property type="entry name" value="TRYPSIN_SER"/>
</dbReference>
<dbReference type="SUPFAM" id="SSF50494">
    <property type="entry name" value="Trypsin-like serine proteases"/>
    <property type="match status" value="1"/>
</dbReference>
<dbReference type="PANTHER" id="PTHR24276">
    <property type="entry name" value="POLYSERASE-RELATED"/>
    <property type="match status" value="1"/>
</dbReference>
<reference evidence="9" key="1">
    <citation type="submission" date="2025-08" db="UniProtKB">
        <authorList>
            <consortium name="RefSeq"/>
        </authorList>
    </citation>
    <scope>IDENTIFICATION</scope>
    <source>
        <tissue evidence="9">Whole larval tissue</tissue>
    </source>
</reference>
<keyword evidence="1 5" id="KW-0645">Protease</keyword>
<dbReference type="SMART" id="SM00020">
    <property type="entry name" value="Tryp_SPc"/>
    <property type="match status" value="1"/>
</dbReference>
<evidence type="ECO:0000256" key="1">
    <source>
        <dbReference type="ARBA" id="ARBA00022670"/>
    </source>
</evidence>
<dbReference type="PANTHER" id="PTHR24276:SF98">
    <property type="entry name" value="FI18310P1-RELATED"/>
    <property type="match status" value="1"/>
</dbReference>
<dbReference type="GeneID" id="118264437"/>
<proteinExistence type="predicted"/>
<keyword evidence="3 5" id="KW-0720">Serine protease</keyword>
<accession>A0A9R0CXR8</accession>
<dbReference type="PROSITE" id="PS00135">
    <property type="entry name" value="TRYPSIN_SER"/>
    <property type="match status" value="1"/>
</dbReference>
<keyword evidence="2 5" id="KW-0378">Hydrolase</keyword>
<dbReference type="PROSITE" id="PS00134">
    <property type="entry name" value="TRYPSIN_HIS"/>
    <property type="match status" value="1"/>
</dbReference>
<dbReference type="RefSeq" id="XP_035432835.2">
    <property type="nucleotide sequence ID" value="XM_035576942.2"/>
</dbReference>
<dbReference type="InterPro" id="IPR043504">
    <property type="entry name" value="Peptidase_S1_PA_chymotrypsin"/>
</dbReference>
<keyword evidence="8" id="KW-1185">Reference proteome</keyword>
<dbReference type="InterPro" id="IPR001254">
    <property type="entry name" value="Trypsin_dom"/>
</dbReference>
<sequence>MYSVVYILFSYILLQVGCGRLGLNIIKNAIAKEDEYPFIVRLERRILITYNNIFLAENNIHICTCTALSRSLLLTAGHCLNSVGFLRNITDGLVAETVVRYGAGGGKMAKVVSVIHHPSFYVPQLEFRSNIGLVRTELIELKLFAKLSAIDMDGIGNQLITIAGYKATNKSVRLGKDRVLKASRLQLLRVVVKTRDIQPTSTYPMACKAVHCLPTSTTCDGDSGGPLLHPSGVVGISTASLEYIKGCSEVNKTASISMEETITLTKPHIKWISDNIRRDDQLPDMALLYNISQSIHT</sequence>
<dbReference type="GO" id="GO:0004252">
    <property type="term" value="F:serine-type endopeptidase activity"/>
    <property type="evidence" value="ECO:0007669"/>
    <property type="project" value="InterPro"/>
</dbReference>
<dbReference type="Proteomes" id="UP000829999">
    <property type="component" value="Chromosome 25"/>
</dbReference>
<evidence type="ECO:0000313" key="8">
    <source>
        <dbReference type="Proteomes" id="UP000829999"/>
    </source>
</evidence>
<dbReference type="InterPro" id="IPR018114">
    <property type="entry name" value="TRYPSIN_HIS"/>
</dbReference>
<evidence type="ECO:0000313" key="9">
    <source>
        <dbReference type="RefSeq" id="XP_035432835.2"/>
    </source>
</evidence>
<dbReference type="InterPro" id="IPR050430">
    <property type="entry name" value="Peptidase_S1"/>
</dbReference>
<dbReference type="AlphaFoldDB" id="A0A9R0CXR8"/>
<gene>
    <name evidence="9" type="primary">LOC118264437</name>
</gene>
<feature type="chain" id="PRO_5040256115" evidence="6">
    <location>
        <begin position="20"/>
        <end position="297"/>
    </location>
</feature>
<evidence type="ECO:0000256" key="6">
    <source>
        <dbReference type="SAM" id="SignalP"/>
    </source>
</evidence>
<feature type="signal peptide" evidence="6">
    <location>
        <begin position="1"/>
        <end position="19"/>
    </location>
</feature>
<evidence type="ECO:0000256" key="5">
    <source>
        <dbReference type="RuleBase" id="RU363034"/>
    </source>
</evidence>
<feature type="domain" description="Peptidase S1" evidence="7">
    <location>
        <begin position="25"/>
        <end position="277"/>
    </location>
</feature>
<keyword evidence="4" id="KW-1015">Disulfide bond</keyword>
<dbReference type="InterPro" id="IPR009003">
    <property type="entry name" value="Peptidase_S1_PA"/>
</dbReference>
<dbReference type="Gene3D" id="2.40.10.10">
    <property type="entry name" value="Trypsin-like serine proteases"/>
    <property type="match status" value="1"/>
</dbReference>
<evidence type="ECO:0000259" key="7">
    <source>
        <dbReference type="PROSITE" id="PS50240"/>
    </source>
</evidence>
<protein>
    <submittedName>
        <fullName evidence="9">Uncharacterized protein LOC118264437</fullName>
    </submittedName>
</protein>